<keyword evidence="7" id="KW-1185">Reference proteome</keyword>
<protein>
    <submittedName>
        <fullName evidence="6">Iron complex transport system ATP-binding protein</fullName>
    </submittedName>
</protein>
<evidence type="ECO:0000256" key="4">
    <source>
        <dbReference type="ARBA" id="ARBA00022967"/>
    </source>
</evidence>
<dbReference type="SUPFAM" id="SSF52540">
    <property type="entry name" value="P-loop containing nucleoside triphosphate hydrolases"/>
    <property type="match status" value="1"/>
</dbReference>
<dbReference type="Proteomes" id="UP000517712">
    <property type="component" value="Unassembled WGS sequence"/>
</dbReference>
<evidence type="ECO:0000259" key="5">
    <source>
        <dbReference type="PROSITE" id="PS50893"/>
    </source>
</evidence>
<dbReference type="InterPro" id="IPR017871">
    <property type="entry name" value="ABC_transporter-like_CS"/>
</dbReference>
<keyword evidence="2" id="KW-0547">Nucleotide-binding</keyword>
<evidence type="ECO:0000256" key="2">
    <source>
        <dbReference type="ARBA" id="ARBA00022741"/>
    </source>
</evidence>
<keyword evidence="3 6" id="KW-0067">ATP-binding</keyword>
<dbReference type="PANTHER" id="PTHR42794:SF1">
    <property type="entry name" value="HEMIN IMPORT ATP-BINDING PROTEIN HMUV"/>
    <property type="match status" value="1"/>
</dbReference>
<gene>
    <name evidence="6" type="ORF">HD600_001523</name>
</gene>
<dbReference type="FunFam" id="3.40.50.300:FF:000134">
    <property type="entry name" value="Iron-enterobactin ABC transporter ATP-binding protein"/>
    <property type="match status" value="1"/>
</dbReference>
<evidence type="ECO:0000313" key="6">
    <source>
        <dbReference type="EMBL" id="MBB5743026.1"/>
    </source>
</evidence>
<name>A0A7W9CCE8_9MICO</name>
<dbReference type="Pfam" id="PF00005">
    <property type="entry name" value="ABC_tran"/>
    <property type="match status" value="1"/>
</dbReference>
<keyword evidence="1" id="KW-0813">Transport</keyword>
<evidence type="ECO:0000256" key="3">
    <source>
        <dbReference type="ARBA" id="ARBA00022840"/>
    </source>
</evidence>
<comment type="caution">
    <text evidence="6">The sequence shown here is derived from an EMBL/GenBank/DDBJ whole genome shotgun (WGS) entry which is preliminary data.</text>
</comment>
<dbReference type="SMART" id="SM00382">
    <property type="entry name" value="AAA"/>
    <property type="match status" value="1"/>
</dbReference>
<dbReference type="EMBL" id="JACHMU010000001">
    <property type="protein sequence ID" value="MBB5743026.1"/>
    <property type="molecule type" value="Genomic_DNA"/>
</dbReference>
<keyword evidence="4" id="KW-1278">Translocase</keyword>
<dbReference type="GO" id="GO:0005524">
    <property type="term" value="F:ATP binding"/>
    <property type="evidence" value="ECO:0007669"/>
    <property type="project" value="UniProtKB-KW"/>
</dbReference>
<evidence type="ECO:0000256" key="1">
    <source>
        <dbReference type="ARBA" id="ARBA00022448"/>
    </source>
</evidence>
<dbReference type="PROSITE" id="PS00211">
    <property type="entry name" value="ABC_TRANSPORTER_1"/>
    <property type="match status" value="1"/>
</dbReference>
<feature type="domain" description="ABC transporter" evidence="5">
    <location>
        <begin position="10"/>
        <end position="242"/>
    </location>
</feature>
<reference evidence="6 7" key="1">
    <citation type="submission" date="2020-08" db="EMBL/GenBank/DDBJ databases">
        <title>Sequencing the genomes of 1000 actinobacteria strains.</title>
        <authorList>
            <person name="Klenk H.-P."/>
        </authorList>
    </citation>
    <scope>NUCLEOTIDE SEQUENCE [LARGE SCALE GENOMIC DNA]</scope>
    <source>
        <strain evidence="6 7">DSM 24823</strain>
    </source>
</reference>
<dbReference type="PROSITE" id="PS50893">
    <property type="entry name" value="ABC_TRANSPORTER_2"/>
    <property type="match status" value="1"/>
</dbReference>
<dbReference type="CDD" id="cd03214">
    <property type="entry name" value="ABC_Iron-Siderophores_B12_Hemin"/>
    <property type="match status" value="1"/>
</dbReference>
<dbReference type="AlphaFoldDB" id="A0A7W9CCE8"/>
<dbReference type="GO" id="GO:0016887">
    <property type="term" value="F:ATP hydrolysis activity"/>
    <property type="evidence" value="ECO:0007669"/>
    <property type="project" value="InterPro"/>
</dbReference>
<organism evidence="6 7">
    <name type="scientific">Microbacterium ginsengiterrae</name>
    <dbReference type="NCBI Taxonomy" id="546115"/>
    <lineage>
        <taxon>Bacteria</taxon>
        <taxon>Bacillati</taxon>
        <taxon>Actinomycetota</taxon>
        <taxon>Actinomycetes</taxon>
        <taxon>Micrococcales</taxon>
        <taxon>Microbacteriaceae</taxon>
        <taxon>Microbacterium</taxon>
    </lineage>
</organism>
<dbReference type="PANTHER" id="PTHR42794">
    <property type="entry name" value="HEMIN IMPORT ATP-BINDING PROTEIN HMUV"/>
    <property type="match status" value="1"/>
</dbReference>
<proteinExistence type="predicted"/>
<accession>A0A7W9CCE8</accession>
<dbReference type="Gene3D" id="3.40.50.300">
    <property type="entry name" value="P-loop containing nucleotide triphosphate hydrolases"/>
    <property type="match status" value="1"/>
</dbReference>
<dbReference type="RefSeq" id="WP_184282723.1">
    <property type="nucleotide sequence ID" value="NZ_BAAAPG010000001.1"/>
</dbReference>
<dbReference type="InterPro" id="IPR003593">
    <property type="entry name" value="AAA+_ATPase"/>
</dbReference>
<dbReference type="InterPro" id="IPR027417">
    <property type="entry name" value="P-loop_NTPase"/>
</dbReference>
<dbReference type="NCBIfam" id="NF010068">
    <property type="entry name" value="PRK13548.1"/>
    <property type="match status" value="1"/>
</dbReference>
<sequence length="261" mass="27920">MSGHASDAAFALAGVDYRIGSIDILSGITLEVKYGRVLALVGPNGAGKSSLLSLLTRDARPAAGSIELDGRPVHDYSARELSRRRAVLLQSNQVAFSFTAREVVEMGRAPWTGLDHGNDETAIREALVRADVLHLADRAFSSLSGGEKARVSLARVLAQDTAIIMLDEPTAALDLRHQEDVLQLTRRLAALGRAVIVVLHDLSLAAAYADDVAIISEGRLNALGAPDEIFTEDRISDVYGISVRVIADPETGRPVVLPRRA</sequence>
<dbReference type="InterPro" id="IPR003439">
    <property type="entry name" value="ABC_transporter-like_ATP-bd"/>
</dbReference>
<evidence type="ECO:0000313" key="7">
    <source>
        <dbReference type="Proteomes" id="UP000517712"/>
    </source>
</evidence>